<protein>
    <submittedName>
        <fullName evidence="1">Uncharacterized protein</fullName>
    </submittedName>
</protein>
<evidence type="ECO:0000313" key="2">
    <source>
        <dbReference type="Proteomes" id="UP001328107"/>
    </source>
</evidence>
<feature type="non-terminal residue" evidence="1">
    <location>
        <position position="1"/>
    </location>
</feature>
<evidence type="ECO:0000313" key="1">
    <source>
        <dbReference type="EMBL" id="GMR30411.1"/>
    </source>
</evidence>
<comment type="caution">
    <text evidence="1">The sequence shown here is derived from an EMBL/GenBank/DDBJ whole genome shotgun (WGS) entry which is preliminary data.</text>
</comment>
<name>A0AAN5C6K2_9BILA</name>
<organism evidence="1 2">
    <name type="scientific">Pristionchus mayeri</name>
    <dbReference type="NCBI Taxonomy" id="1317129"/>
    <lineage>
        <taxon>Eukaryota</taxon>
        <taxon>Metazoa</taxon>
        <taxon>Ecdysozoa</taxon>
        <taxon>Nematoda</taxon>
        <taxon>Chromadorea</taxon>
        <taxon>Rhabditida</taxon>
        <taxon>Rhabditina</taxon>
        <taxon>Diplogasteromorpha</taxon>
        <taxon>Diplogasteroidea</taxon>
        <taxon>Neodiplogasteridae</taxon>
        <taxon>Pristionchus</taxon>
    </lineage>
</organism>
<dbReference type="EMBL" id="BTRK01000001">
    <property type="protein sequence ID" value="GMR30411.1"/>
    <property type="molecule type" value="Genomic_DNA"/>
</dbReference>
<keyword evidence="2" id="KW-1185">Reference proteome</keyword>
<reference evidence="2" key="1">
    <citation type="submission" date="2022-10" db="EMBL/GenBank/DDBJ databases">
        <title>Genome assembly of Pristionchus species.</title>
        <authorList>
            <person name="Yoshida K."/>
            <person name="Sommer R.J."/>
        </authorList>
    </citation>
    <scope>NUCLEOTIDE SEQUENCE [LARGE SCALE GENOMIC DNA]</scope>
    <source>
        <strain evidence="2">RS5460</strain>
    </source>
</reference>
<sequence length="86" mass="8973">PSGILYCLRNSFGLLFDTLHVEVGGLHRRVEGTELNRGQGVGGYSVGGDSVVMRWGGVGEVGTVLITITDPVVDLGDNSGVGNPFE</sequence>
<accession>A0AAN5C6K2</accession>
<gene>
    <name evidence="1" type="ORF">PMAYCL1PPCAC_00606</name>
</gene>
<dbReference type="AlphaFoldDB" id="A0AAN5C6K2"/>
<dbReference type="Proteomes" id="UP001328107">
    <property type="component" value="Unassembled WGS sequence"/>
</dbReference>
<proteinExistence type="predicted"/>